<dbReference type="EMBL" id="CP013213">
    <property type="protein sequence ID" value="AMC93016.1"/>
    <property type="molecule type" value="Genomic_DNA"/>
</dbReference>
<dbReference type="SUPFAM" id="SSF46785">
    <property type="entry name" value="Winged helix' DNA-binding domain"/>
    <property type="match status" value="1"/>
</dbReference>
<dbReference type="InterPro" id="IPR036390">
    <property type="entry name" value="WH_DNA-bd_sf"/>
</dbReference>
<organism evidence="2 3">
    <name type="scientific">Erysipelothrix larvae</name>
    <dbReference type="NCBI Taxonomy" id="1514105"/>
    <lineage>
        <taxon>Bacteria</taxon>
        <taxon>Bacillati</taxon>
        <taxon>Bacillota</taxon>
        <taxon>Erysipelotrichia</taxon>
        <taxon>Erysipelotrichales</taxon>
        <taxon>Erysipelotrichaceae</taxon>
        <taxon>Erysipelothrix</taxon>
    </lineage>
</organism>
<dbReference type="InterPro" id="IPR005149">
    <property type="entry name" value="Tscrpt_reg_PadR_N"/>
</dbReference>
<dbReference type="PANTHER" id="PTHR33169:SF14">
    <property type="entry name" value="TRANSCRIPTIONAL REGULATOR RV3488"/>
    <property type="match status" value="1"/>
</dbReference>
<proteinExistence type="predicted"/>
<dbReference type="OrthoDB" id="9808017at2"/>
<dbReference type="KEGG" id="erl:AOC36_03165"/>
<dbReference type="Pfam" id="PF03551">
    <property type="entry name" value="PadR"/>
    <property type="match status" value="1"/>
</dbReference>
<dbReference type="AlphaFoldDB" id="A0A120JTI9"/>
<feature type="domain" description="Transcription regulator PadR N-terminal" evidence="1">
    <location>
        <begin position="15"/>
        <end position="88"/>
    </location>
</feature>
<protein>
    <submittedName>
        <fullName evidence="2">PadR family transcriptional regulator</fullName>
    </submittedName>
</protein>
<evidence type="ECO:0000259" key="1">
    <source>
        <dbReference type="Pfam" id="PF03551"/>
    </source>
</evidence>
<name>A0A120JTI9_9FIRM</name>
<keyword evidence="3" id="KW-1185">Reference proteome</keyword>
<sequence length="114" mass="13329">MISSDSMRGYNDTLVLSLLVNQDSYGYEISQRITEMTGGTYSIKETTLYSTFTRLEKQGYISSYEGTVTQGRRRMYYTITQEGRVYYKEKCEEWGQIKDVIDIFTKETTHATDY</sequence>
<accession>A0A120JTI9</accession>
<gene>
    <name evidence="2" type="ORF">AOC36_03165</name>
</gene>
<evidence type="ECO:0000313" key="2">
    <source>
        <dbReference type="EMBL" id="AMC93016.1"/>
    </source>
</evidence>
<dbReference type="Gene3D" id="1.10.10.10">
    <property type="entry name" value="Winged helix-like DNA-binding domain superfamily/Winged helix DNA-binding domain"/>
    <property type="match status" value="1"/>
</dbReference>
<dbReference type="InterPro" id="IPR052509">
    <property type="entry name" value="Metal_resp_DNA-bind_regulator"/>
</dbReference>
<dbReference type="STRING" id="1514105.AOC36_03165"/>
<reference evidence="2 3" key="1">
    <citation type="submission" date="2015-10" db="EMBL/GenBank/DDBJ databases">
        <title>Erysipelothrix larvae sp. LV19 isolated from the larval gut of the rhinoceros beetle, Trypoxylus dichotomus.</title>
        <authorList>
            <person name="Lim S."/>
            <person name="Kim B.-C."/>
        </authorList>
    </citation>
    <scope>NUCLEOTIDE SEQUENCE [LARGE SCALE GENOMIC DNA]</scope>
    <source>
        <strain evidence="2 3">LV19</strain>
    </source>
</reference>
<dbReference type="RefSeq" id="WP_067631397.1">
    <property type="nucleotide sequence ID" value="NZ_CP013213.1"/>
</dbReference>
<dbReference type="InterPro" id="IPR036388">
    <property type="entry name" value="WH-like_DNA-bd_sf"/>
</dbReference>
<dbReference type="Proteomes" id="UP000063781">
    <property type="component" value="Chromosome"/>
</dbReference>
<dbReference type="PANTHER" id="PTHR33169">
    <property type="entry name" value="PADR-FAMILY TRANSCRIPTIONAL REGULATOR"/>
    <property type="match status" value="1"/>
</dbReference>
<evidence type="ECO:0000313" key="3">
    <source>
        <dbReference type="Proteomes" id="UP000063781"/>
    </source>
</evidence>